<reference evidence="2 3" key="1">
    <citation type="submission" date="2020-06" db="EMBL/GenBank/DDBJ databases">
        <authorList>
            <person name="Hwang Y.J."/>
        </authorList>
    </citation>
    <scope>NUCLEOTIDE SEQUENCE [LARGE SCALE GENOMIC DNA]</scope>
    <source>
        <strain evidence="2 3">KUDC8001</strain>
    </source>
</reference>
<evidence type="ECO:0000313" key="3">
    <source>
        <dbReference type="Proteomes" id="UP000514509"/>
    </source>
</evidence>
<dbReference type="EMBL" id="CP055153">
    <property type="protein sequence ID" value="QMU28680.1"/>
    <property type="molecule type" value="Genomic_DNA"/>
</dbReference>
<evidence type="ECO:0000313" key="2">
    <source>
        <dbReference type="EMBL" id="QMU28680.1"/>
    </source>
</evidence>
<dbReference type="PANTHER" id="PTHR46361">
    <property type="entry name" value="ELECTRON CARRIER/ PROTEIN DISULFIDE OXIDOREDUCTASE"/>
    <property type="match status" value="1"/>
</dbReference>
<evidence type="ECO:0000259" key="1">
    <source>
        <dbReference type="Pfam" id="PF04784"/>
    </source>
</evidence>
<dbReference type="PANTHER" id="PTHR46361:SF3">
    <property type="entry name" value="ELECTRON CARRIER_ PROTEIN DISULFIDE OXIDOREDUCTASE"/>
    <property type="match status" value="1"/>
</dbReference>
<organism evidence="2 3">
    <name type="scientific">Adhaeribacter radiodurans</name>
    <dbReference type="NCBI Taxonomy" id="2745197"/>
    <lineage>
        <taxon>Bacteria</taxon>
        <taxon>Pseudomonadati</taxon>
        <taxon>Bacteroidota</taxon>
        <taxon>Cytophagia</taxon>
        <taxon>Cytophagales</taxon>
        <taxon>Hymenobacteraceae</taxon>
        <taxon>Adhaeribacter</taxon>
    </lineage>
</organism>
<sequence length="261" mass="30296">MNFRKAFLLFATHVLFIRCSSESNSTSKDLYSDQKPGQAVSHDAYSVLLQKYVSTQGKVNYKDFLKDSTALNHYLESLSNNPPAETWSRAEQLAYWINAYNGFTLQLILRNYPVKSIKDIGSKIKIPFVNTPWDKKFIRIGQTWIDLNHIEHSVLRKEFNEPRIHFAIVCASVSCPTLLNEAYTAANLEQQLNNQARIFINDPSRNQIQSNRIQISKIFSWFKGDFTQRESLIEFLNKYSQVKINPDARVSTLDYNWNLNE</sequence>
<proteinExistence type="predicted"/>
<protein>
    <submittedName>
        <fullName evidence="2">DUF547 domain-containing protein</fullName>
    </submittedName>
</protein>
<dbReference type="RefSeq" id="WP_182415863.1">
    <property type="nucleotide sequence ID" value="NZ_CP055153.1"/>
</dbReference>
<dbReference type="Proteomes" id="UP000514509">
    <property type="component" value="Chromosome"/>
</dbReference>
<dbReference type="InterPro" id="IPR006869">
    <property type="entry name" value="DUF547"/>
</dbReference>
<feature type="domain" description="DUF547" evidence="1">
    <location>
        <begin position="85"/>
        <end position="200"/>
    </location>
</feature>
<dbReference type="KEGG" id="add:HUW48_11810"/>
<name>A0A7L7L799_9BACT</name>
<keyword evidence="3" id="KW-1185">Reference proteome</keyword>
<reference evidence="2 3" key="2">
    <citation type="submission" date="2020-08" db="EMBL/GenBank/DDBJ databases">
        <title>Adhaeribacter dokdonensis sp. nov., isolated from the rhizosphere of Elymus tsukushiensis, a plant native to the Dokdo Islands, Republic of Korea.</title>
        <authorList>
            <person name="Ghim S.Y."/>
        </authorList>
    </citation>
    <scope>NUCLEOTIDE SEQUENCE [LARGE SCALE GENOMIC DNA]</scope>
    <source>
        <strain evidence="2 3">KUDC8001</strain>
    </source>
</reference>
<dbReference type="Pfam" id="PF04784">
    <property type="entry name" value="DUF547"/>
    <property type="match status" value="1"/>
</dbReference>
<accession>A0A7L7L799</accession>
<dbReference type="AlphaFoldDB" id="A0A7L7L799"/>
<gene>
    <name evidence="2" type="ORF">HUW48_11810</name>
</gene>